<dbReference type="FunFam" id="3.30.230.10:FF:000003">
    <property type="entry name" value="Elongation factor G"/>
    <property type="match status" value="1"/>
</dbReference>
<dbReference type="InterPro" id="IPR005517">
    <property type="entry name" value="Transl_elong_EFG/EF2_IV"/>
</dbReference>
<reference evidence="10" key="1">
    <citation type="journal article" date="2020" name="Appl. Environ. Microbiol.">
        <title>Medium-Chain Fatty Acid Synthesis by 'Candidatus Weimeria bifida' gen. nov., sp. nov., and 'Candidatus Pseudoramibacter fermentans' sp. nov.</title>
        <authorList>
            <person name="Scarborough M.J."/>
            <person name="Myers K.S."/>
            <person name="Donohue T.J."/>
            <person name="Noguera D.R."/>
        </authorList>
    </citation>
    <scope>NUCLEOTIDE SEQUENCE</scope>
    <source>
        <strain evidence="10">EUB1.1</strain>
    </source>
</reference>
<dbReference type="CDD" id="cd03713">
    <property type="entry name" value="EFG_mtEFG_C"/>
    <property type="match status" value="1"/>
</dbReference>
<proteinExistence type="inferred from homology"/>
<dbReference type="Pfam" id="PF00009">
    <property type="entry name" value="GTP_EFTU"/>
    <property type="match status" value="1"/>
</dbReference>
<dbReference type="HAMAP" id="MF_00054_B">
    <property type="entry name" value="EF_G_EF_2_B"/>
    <property type="match status" value="1"/>
</dbReference>
<feature type="binding site" evidence="8">
    <location>
        <begin position="135"/>
        <end position="138"/>
    </location>
    <ligand>
        <name>GTP</name>
        <dbReference type="ChEBI" id="CHEBI:37565"/>
    </ligand>
</feature>
<dbReference type="EMBL" id="VOGB01000005">
    <property type="protein sequence ID" value="MQM73253.1"/>
    <property type="molecule type" value="Genomic_DNA"/>
</dbReference>
<evidence type="ECO:0000256" key="5">
    <source>
        <dbReference type="ARBA" id="ARBA00022768"/>
    </source>
</evidence>
<dbReference type="SUPFAM" id="SSF54211">
    <property type="entry name" value="Ribosomal protein S5 domain 2-like"/>
    <property type="match status" value="1"/>
</dbReference>
<dbReference type="SUPFAM" id="SSF54980">
    <property type="entry name" value="EF-G C-terminal domain-like"/>
    <property type="match status" value="2"/>
</dbReference>
<dbReference type="InterPro" id="IPR014721">
    <property type="entry name" value="Ribsml_uS5_D2-typ_fold_subgr"/>
</dbReference>
<dbReference type="GO" id="GO:0032790">
    <property type="term" value="P:ribosome disassembly"/>
    <property type="evidence" value="ECO:0007669"/>
    <property type="project" value="TreeGrafter"/>
</dbReference>
<dbReference type="InterPro" id="IPR009022">
    <property type="entry name" value="EFG_III"/>
</dbReference>
<sequence length="691" mass="76473">MAREYSLENTRNIGIMAHIDAGKTTTTERILYYSGKIHKIGETHDGASQMDWMAQEQERGITITSAATTCHWKGNRINIIDTPGHVDFTVEVERSLRVLDGAVAVFDAKAGVEPQSETVWRQADEYDVPRLVYINKMDVTGADFYMSVDTLVDRLNANPICIQLPIGAEHEFIGIIDLIKMKAEIYKDELGEQIEITDIPDDMKDKAEEYRDKMLEGLAEVDDDLMEKYLDGQEISEEEIKRAIRKGTVELKLVAVTCGSSYKNKGVQMLCDAIVDYLPSPLDVPAVKGVDPNTDEEVTREASDDEKFSALAFKIMTDPYVGKLAFMRVYSGKAEAGSYVYNSSKDKRERLGRILLMHANHRQELSEVYTGDIVAAVGLKDTGTGDTLCDPDHPIVLESMEFPDPVISVAVEPKTKAGQEKMTVALMKLAEEDPTFKTHTDEETGQTIISGMGELHLDIIIDRMLREFKVEANIGKPQVAYKETITKKVDAEGKFARQSGGRGQYGHCLITLEPLEAGEGFIFENKVVGGAIPKEFIGPIEQGIKEAMQNGVVAGYPVIDVKATVYDGSYHEVDSSEMAFKVAGSMAFKNGMRKAAPVLMEPMEKLTVVCPEEYMGDVMGDINSRRGRVEGMEARQNGTQQITGVVPLAEMFGYATSLRSKTQGRGISTMQFSHYEAVPKSIAEKIVEGKE</sequence>
<dbReference type="InterPro" id="IPR047872">
    <property type="entry name" value="EFG_IV"/>
</dbReference>
<dbReference type="InterPro" id="IPR005225">
    <property type="entry name" value="Small_GTP-bd"/>
</dbReference>
<dbReference type="Pfam" id="PF03764">
    <property type="entry name" value="EFG_IV"/>
    <property type="match status" value="1"/>
</dbReference>
<dbReference type="InterPro" id="IPR009000">
    <property type="entry name" value="Transl_B-barrel_sf"/>
</dbReference>
<keyword evidence="7 8" id="KW-0342">GTP-binding</keyword>
<dbReference type="InterPro" id="IPR035647">
    <property type="entry name" value="EFG_III/V"/>
</dbReference>
<dbReference type="PROSITE" id="PS51722">
    <property type="entry name" value="G_TR_2"/>
    <property type="match status" value="1"/>
</dbReference>
<dbReference type="InterPro" id="IPR000640">
    <property type="entry name" value="EFG_V-like"/>
</dbReference>
<evidence type="ECO:0000256" key="4">
    <source>
        <dbReference type="ARBA" id="ARBA00022741"/>
    </source>
</evidence>
<comment type="caution">
    <text evidence="10">The sequence shown here is derived from an EMBL/GenBank/DDBJ whole genome shotgun (WGS) entry which is preliminary data.</text>
</comment>
<dbReference type="NCBIfam" id="NF009381">
    <property type="entry name" value="PRK12740.1-5"/>
    <property type="match status" value="1"/>
</dbReference>
<comment type="subcellular location">
    <subcellularLocation>
        <location evidence="8">Cytoplasm</location>
    </subcellularLocation>
</comment>
<dbReference type="Gene3D" id="3.30.70.240">
    <property type="match status" value="1"/>
</dbReference>
<dbReference type="InterPro" id="IPR004540">
    <property type="entry name" value="Transl_elong_EFG/EF2"/>
</dbReference>
<dbReference type="SUPFAM" id="SSF52540">
    <property type="entry name" value="P-loop containing nucleoside triphosphate hydrolases"/>
    <property type="match status" value="1"/>
</dbReference>
<evidence type="ECO:0000256" key="7">
    <source>
        <dbReference type="ARBA" id="ARBA00023134"/>
    </source>
</evidence>
<dbReference type="PRINTS" id="PR00315">
    <property type="entry name" value="ELONGATNFCT"/>
</dbReference>
<protein>
    <recommendedName>
        <fullName evidence="2 8">Elongation factor G</fullName>
        <shortName evidence="8">EF-G</shortName>
    </recommendedName>
</protein>
<dbReference type="InterPro" id="IPR053905">
    <property type="entry name" value="EF-G-like_DII"/>
</dbReference>
<dbReference type="PANTHER" id="PTHR43261">
    <property type="entry name" value="TRANSLATION ELONGATION FACTOR G-RELATED"/>
    <property type="match status" value="1"/>
</dbReference>
<dbReference type="InterPro" id="IPR020568">
    <property type="entry name" value="Ribosomal_Su5_D2-typ_SF"/>
</dbReference>
<evidence type="ECO:0000256" key="3">
    <source>
        <dbReference type="ARBA" id="ARBA00022490"/>
    </source>
</evidence>
<dbReference type="PANTHER" id="PTHR43261:SF1">
    <property type="entry name" value="RIBOSOME-RELEASING FACTOR 2, MITOCHONDRIAL"/>
    <property type="match status" value="1"/>
</dbReference>
<dbReference type="FunFam" id="3.30.70.870:FF:000001">
    <property type="entry name" value="Elongation factor G"/>
    <property type="match status" value="1"/>
</dbReference>
<dbReference type="InterPro" id="IPR035649">
    <property type="entry name" value="EFG_V"/>
</dbReference>
<dbReference type="CDD" id="cd01886">
    <property type="entry name" value="EF-G"/>
    <property type="match status" value="1"/>
</dbReference>
<feature type="binding site" evidence="8">
    <location>
        <begin position="17"/>
        <end position="24"/>
    </location>
    <ligand>
        <name>GTP</name>
        <dbReference type="ChEBI" id="CHEBI:37565"/>
    </ligand>
</feature>
<dbReference type="InterPro" id="IPR041095">
    <property type="entry name" value="EFG_II"/>
</dbReference>
<dbReference type="FunFam" id="3.40.50.300:FF:000029">
    <property type="entry name" value="Elongation factor G"/>
    <property type="match status" value="1"/>
</dbReference>
<keyword evidence="11" id="KW-1185">Reference proteome</keyword>
<dbReference type="Gene3D" id="3.40.50.300">
    <property type="entry name" value="P-loop containing nucleotide triphosphate hydrolases"/>
    <property type="match status" value="1"/>
</dbReference>
<dbReference type="GO" id="GO:0005525">
    <property type="term" value="F:GTP binding"/>
    <property type="evidence" value="ECO:0007669"/>
    <property type="project" value="UniProtKB-UniRule"/>
</dbReference>
<dbReference type="InterPro" id="IPR031157">
    <property type="entry name" value="G_TR_CS"/>
</dbReference>
<dbReference type="SMART" id="SM00889">
    <property type="entry name" value="EFG_IV"/>
    <property type="match status" value="1"/>
</dbReference>
<keyword evidence="6 8" id="KW-0648">Protein biosynthesis</keyword>
<keyword evidence="5 8" id="KW-0251">Elongation factor</keyword>
<dbReference type="Gene3D" id="3.30.230.10">
    <property type="match status" value="1"/>
</dbReference>
<name>A0A6L5GSV0_9FIRM</name>
<feature type="domain" description="Tr-type G" evidence="9">
    <location>
        <begin position="8"/>
        <end position="282"/>
    </location>
</feature>
<dbReference type="CDD" id="cd01434">
    <property type="entry name" value="EFG_mtEFG1_IV"/>
    <property type="match status" value="1"/>
</dbReference>
<organism evidence="10 11">
    <name type="scientific">Candidatus Pseudoramibacter fermentans</name>
    <dbReference type="NCBI Taxonomy" id="2594427"/>
    <lineage>
        <taxon>Bacteria</taxon>
        <taxon>Bacillati</taxon>
        <taxon>Bacillota</taxon>
        <taxon>Clostridia</taxon>
        <taxon>Eubacteriales</taxon>
        <taxon>Eubacteriaceae</taxon>
        <taxon>Pseudoramibacter</taxon>
    </lineage>
</organism>
<dbReference type="GO" id="GO:0003746">
    <property type="term" value="F:translation elongation factor activity"/>
    <property type="evidence" value="ECO:0007669"/>
    <property type="project" value="UniProtKB-UniRule"/>
</dbReference>
<dbReference type="GO" id="GO:0003924">
    <property type="term" value="F:GTPase activity"/>
    <property type="evidence" value="ECO:0007669"/>
    <property type="project" value="InterPro"/>
</dbReference>
<dbReference type="AlphaFoldDB" id="A0A6L5GSV0"/>
<dbReference type="Pfam" id="PF14492">
    <property type="entry name" value="EFG_III"/>
    <property type="match status" value="1"/>
</dbReference>
<evidence type="ECO:0000256" key="2">
    <source>
        <dbReference type="ARBA" id="ARBA00017872"/>
    </source>
</evidence>
<dbReference type="SMART" id="SM00838">
    <property type="entry name" value="EFG_C"/>
    <property type="match status" value="1"/>
</dbReference>
<feature type="binding site" evidence="8">
    <location>
        <begin position="81"/>
        <end position="85"/>
    </location>
    <ligand>
        <name>GTP</name>
        <dbReference type="ChEBI" id="CHEBI:37565"/>
    </ligand>
</feature>
<dbReference type="FunFam" id="3.30.70.240:FF:000001">
    <property type="entry name" value="Elongation factor G"/>
    <property type="match status" value="1"/>
</dbReference>
<evidence type="ECO:0000313" key="11">
    <source>
        <dbReference type="Proteomes" id="UP000473648"/>
    </source>
</evidence>
<dbReference type="PROSITE" id="PS00301">
    <property type="entry name" value="G_TR_1"/>
    <property type="match status" value="1"/>
</dbReference>
<evidence type="ECO:0000313" key="10">
    <source>
        <dbReference type="EMBL" id="MQM73253.1"/>
    </source>
</evidence>
<comment type="similarity">
    <text evidence="1 8">Belongs to the TRAFAC class translation factor GTPase superfamily. Classic translation factor GTPase family. EF-G/EF-2 subfamily.</text>
</comment>
<dbReference type="Pfam" id="PF00679">
    <property type="entry name" value="EFG_C"/>
    <property type="match status" value="1"/>
</dbReference>
<evidence type="ECO:0000256" key="6">
    <source>
        <dbReference type="ARBA" id="ARBA00022917"/>
    </source>
</evidence>
<dbReference type="FunFam" id="2.40.30.10:FF:000006">
    <property type="entry name" value="Elongation factor G"/>
    <property type="match status" value="1"/>
</dbReference>
<dbReference type="GO" id="GO:0005737">
    <property type="term" value="C:cytoplasm"/>
    <property type="evidence" value="ECO:0007669"/>
    <property type="project" value="UniProtKB-SubCell"/>
</dbReference>
<dbReference type="CDD" id="cd16262">
    <property type="entry name" value="EFG_III"/>
    <property type="match status" value="1"/>
</dbReference>
<keyword evidence="4 8" id="KW-0547">Nucleotide-binding</keyword>
<dbReference type="Proteomes" id="UP000473648">
    <property type="component" value="Unassembled WGS sequence"/>
</dbReference>
<keyword evidence="3 8" id="KW-0963">Cytoplasm</keyword>
<dbReference type="Gene3D" id="2.40.30.10">
    <property type="entry name" value="Translation factors"/>
    <property type="match status" value="1"/>
</dbReference>
<dbReference type="NCBIfam" id="NF009379">
    <property type="entry name" value="PRK12740.1-3"/>
    <property type="match status" value="1"/>
</dbReference>
<evidence type="ECO:0000256" key="8">
    <source>
        <dbReference type="HAMAP-Rule" id="MF_00054"/>
    </source>
</evidence>
<dbReference type="NCBIfam" id="TIGR00484">
    <property type="entry name" value="EF-G"/>
    <property type="match status" value="1"/>
</dbReference>
<evidence type="ECO:0000256" key="1">
    <source>
        <dbReference type="ARBA" id="ARBA00005870"/>
    </source>
</evidence>
<dbReference type="InterPro" id="IPR000795">
    <property type="entry name" value="T_Tr_GTP-bd_dom"/>
</dbReference>
<dbReference type="CDD" id="cd04088">
    <property type="entry name" value="EFG_mtEFG_II"/>
    <property type="match status" value="1"/>
</dbReference>
<dbReference type="NCBIfam" id="TIGR00231">
    <property type="entry name" value="small_GTP"/>
    <property type="match status" value="1"/>
</dbReference>
<dbReference type="InterPro" id="IPR027417">
    <property type="entry name" value="P-loop_NTPase"/>
</dbReference>
<dbReference type="Gene3D" id="3.30.70.870">
    <property type="entry name" value="Elongation Factor G (Translational Gtpase), domain 3"/>
    <property type="match status" value="1"/>
</dbReference>
<evidence type="ECO:0000259" key="9">
    <source>
        <dbReference type="PROSITE" id="PS51722"/>
    </source>
</evidence>
<comment type="function">
    <text evidence="8">Catalyzes the GTP-dependent ribosomal translocation step during translation elongation. During this step, the ribosome changes from the pre-translocational (PRE) to the post-translocational (POST) state as the newly formed A-site-bound peptidyl-tRNA and P-site-bound deacylated tRNA move to the P and E sites, respectively. Catalyzes the coordinated movement of the two tRNA molecules, the mRNA and conformational changes in the ribosome.</text>
</comment>
<gene>
    <name evidence="8 10" type="primary">fusA</name>
    <name evidence="10" type="ORF">FRC53_07580</name>
</gene>
<dbReference type="SUPFAM" id="SSF50447">
    <property type="entry name" value="Translation proteins"/>
    <property type="match status" value="1"/>
</dbReference>
<dbReference type="Pfam" id="PF22042">
    <property type="entry name" value="EF-G_D2"/>
    <property type="match status" value="1"/>
</dbReference>
<accession>A0A6L5GSV0</accession>